<evidence type="ECO:0000313" key="1">
    <source>
        <dbReference type="EMBL" id="MBB3148498.1"/>
    </source>
</evidence>
<reference evidence="1 2" key="1">
    <citation type="submission" date="2020-08" db="EMBL/GenBank/DDBJ databases">
        <title>Genomic Encyclopedia of Type Strains, Phase III (KMG-III): the genomes of soil and plant-associated and newly described type strains.</title>
        <authorList>
            <person name="Whitman W."/>
        </authorList>
    </citation>
    <scope>NUCLEOTIDE SEQUENCE [LARGE SCALE GENOMIC DNA]</scope>
    <source>
        <strain evidence="1 2">CECT 7015</strain>
    </source>
</reference>
<protein>
    <submittedName>
        <fullName evidence="1">Uncharacterized protein</fullName>
    </submittedName>
</protein>
<dbReference type="EMBL" id="JACHXN010000020">
    <property type="protein sequence ID" value="MBB3148498.1"/>
    <property type="molecule type" value="Genomic_DNA"/>
</dbReference>
<organism evidence="1 2">
    <name type="scientific">Phyllobacterium trifolii</name>
    <dbReference type="NCBI Taxonomy" id="300193"/>
    <lineage>
        <taxon>Bacteria</taxon>
        <taxon>Pseudomonadati</taxon>
        <taxon>Pseudomonadota</taxon>
        <taxon>Alphaproteobacteria</taxon>
        <taxon>Hyphomicrobiales</taxon>
        <taxon>Phyllobacteriaceae</taxon>
        <taxon>Phyllobacterium</taxon>
    </lineage>
</organism>
<evidence type="ECO:0000313" key="2">
    <source>
        <dbReference type="Proteomes" id="UP000554520"/>
    </source>
</evidence>
<accession>A0A839UBY7</accession>
<sequence length="63" mass="6812">MTVAGTITLLEDTDRTAFIQRPADRVVTMIRSNGAGRQKPSAEINGLKIRGISSSEMDSKMST</sequence>
<gene>
    <name evidence="1" type="ORF">FHS21_004946</name>
</gene>
<proteinExistence type="predicted"/>
<comment type="caution">
    <text evidence="1">The sequence shown here is derived from an EMBL/GenBank/DDBJ whole genome shotgun (WGS) entry which is preliminary data.</text>
</comment>
<name>A0A839UBY7_9HYPH</name>
<dbReference type="AlphaFoldDB" id="A0A839UBY7"/>
<dbReference type="Proteomes" id="UP000554520">
    <property type="component" value="Unassembled WGS sequence"/>
</dbReference>
<keyword evidence="2" id="KW-1185">Reference proteome</keyword>